<evidence type="ECO:0000256" key="1">
    <source>
        <dbReference type="SAM" id="MobiDB-lite"/>
    </source>
</evidence>
<reference evidence="2 3" key="1">
    <citation type="submission" date="2017-08" db="EMBL/GenBank/DDBJ databases">
        <title>Identification and genetic characteristics of simultaneous BTEX- and naphthalene-degrading Paraburkholderia sp. BN5 isolated from petroleum-contaminated soil.</title>
        <authorList>
            <person name="Lee Y."/>
            <person name="Jeon C.O."/>
        </authorList>
    </citation>
    <scope>NUCLEOTIDE SEQUENCE [LARGE SCALE GENOMIC DNA]</scope>
    <source>
        <strain evidence="2 3">BN5</strain>
    </source>
</reference>
<dbReference type="AlphaFoldDB" id="A0A248VTB9"/>
<dbReference type="EMBL" id="CP022990">
    <property type="protein sequence ID" value="ASW02276.1"/>
    <property type="molecule type" value="Genomic_DNA"/>
</dbReference>
<sequence>MRISFLHTMDGNRQVFEQAAKALGMRPEDLHHEVRADLREAVSQTGRFPIESKVETNQRLLALATRSDAVILTCATLGPAVADIKSPPVPIIRAEIALAAAAAEVGGKLVVLCAADTAIESTRRLFAAHAGADTVSVEVVHLPRVWARFKAGELDASLAATALSAERAYESGATVVALAHPWMAPAADLVRGRRRPLDSPGAALRAAMQRFGEARTPMRRPSGRTGVSDEKST</sequence>
<dbReference type="Proteomes" id="UP000215158">
    <property type="component" value="Chromosome 2"/>
</dbReference>
<evidence type="ECO:0000313" key="2">
    <source>
        <dbReference type="EMBL" id="ASW02276.1"/>
    </source>
</evidence>
<proteinExistence type="predicted"/>
<name>A0A248VTB9_9BURK</name>
<accession>A0A248VTB9</accession>
<evidence type="ECO:0000313" key="3">
    <source>
        <dbReference type="Proteomes" id="UP000215158"/>
    </source>
</evidence>
<dbReference type="OrthoDB" id="6497321at2"/>
<feature type="region of interest" description="Disordered" evidence="1">
    <location>
        <begin position="209"/>
        <end position="233"/>
    </location>
</feature>
<organism evidence="2 3">
    <name type="scientific">Paraburkholderia aromaticivorans</name>
    <dbReference type="NCBI Taxonomy" id="2026199"/>
    <lineage>
        <taxon>Bacteria</taxon>
        <taxon>Pseudomonadati</taxon>
        <taxon>Pseudomonadota</taxon>
        <taxon>Betaproteobacteria</taxon>
        <taxon>Burkholderiales</taxon>
        <taxon>Burkholderiaceae</taxon>
        <taxon>Paraburkholderia</taxon>
    </lineage>
</organism>
<dbReference type="KEGG" id="parb:CJU94_29675"/>
<gene>
    <name evidence="2" type="ORF">CJU94_29675</name>
</gene>
<keyword evidence="3" id="KW-1185">Reference proteome</keyword>
<protein>
    <submittedName>
        <fullName evidence="2">Arylsulfatase</fullName>
    </submittedName>
</protein>